<dbReference type="EMBL" id="JAKEVZ010000001">
    <property type="protein sequence ID" value="MCF1749460.1"/>
    <property type="molecule type" value="Genomic_DNA"/>
</dbReference>
<evidence type="ECO:0008006" key="3">
    <source>
        <dbReference type="Google" id="ProtNLM"/>
    </source>
</evidence>
<evidence type="ECO:0000313" key="2">
    <source>
        <dbReference type="Proteomes" id="UP001201449"/>
    </source>
</evidence>
<sequence>MMNSNYLADSVSLQKTLLKIFVLSVLFLAIPVFVFAQDAVELGKFLEEENSNNSEVIRGFVFDNVPTATWKQGMIVADAPQNAQKLVTDVVSLTILKGESSQNRAVKFLQINLENADEKGRVRLNPSTLASFINLQYVFIQSQVDLTPSEVSAMVSGYEDGDIVLLFQVVSNF</sequence>
<dbReference type="Proteomes" id="UP001201449">
    <property type="component" value="Unassembled WGS sequence"/>
</dbReference>
<comment type="caution">
    <text evidence="1">The sequence shown here is derived from an EMBL/GenBank/DDBJ whole genome shotgun (WGS) entry which is preliminary data.</text>
</comment>
<gene>
    <name evidence="1" type="ORF">L0U89_00140</name>
</gene>
<protein>
    <recommendedName>
        <fullName evidence="3">CS1 type fimbrial major subunit</fullName>
    </recommendedName>
</protein>
<name>A0ABS9BPR7_9BACT</name>
<reference evidence="1 2" key="1">
    <citation type="submission" date="2022-01" db="EMBL/GenBank/DDBJ databases">
        <title>Mariniradius saccharolyticus sp. nov., isolated from sediment of a river.</title>
        <authorList>
            <person name="Liu H."/>
        </authorList>
    </citation>
    <scope>NUCLEOTIDE SEQUENCE [LARGE SCALE GENOMIC DNA]</scope>
    <source>
        <strain evidence="1 2">RY-2</strain>
    </source>
</reference>
<dbReference type="RefSeq" id="WP_234859667.1">
    <property type="nucleotide sequence ID" value="NZ_JAKEVZ010000001.1"/>
</dbReference>
<keyword evidence="2" id="KW-1185">Reference proteome</keyword>
<organism evidence="1 2">
    <name type="scientific">Mariniradius sediminis</name>
    <dbReference type="NCBI Taxonomy" id="2909237"/>
    <lineage>
        <taxon>Bacteria</taxon>
        <taxon>Pseudomonadati</taxon>
        <taxon>Bacteroidota</taxon>
        <taxon>Cytophagia</taxon>
        <taxon>Cytophagales</taxon>
        <taxon>Cyclobacteriaceae</taxon>
        <taxon>Mariniradius</taxon>
    </lineage>
</organism>
<evidence type="ECO:0000313" key="1">
    <source>
        <dbReference type="EMBL" id="MCF1749460.1"/>
    </source>
</evidence>
<proteinExistence type="predicted"/>
<accession>A0ABS9BPR7</accession>